<dbReference type="AlphaFoldDB" id="A0A518DUL0"/>
<dbReference type="KEGG" id="lcre:Pla8534_33290"/>
<dbReference type="EMBL" id="CP036433">
    <property type="protein sequence ID" value="QDU95514.1"/>
    <property type="molecule type" value="Genomic_DNA"/>
</dbReference>
<reference evidence="1 2" key="1">
    <citation type="submission" date="2019-02" db="EMBL/GenBank/DDBJ databases">
        <title>Deep-cultivation of Planctomycetes and their phenomic and genomic characterization uncovers novel biology.</title>
        <authorList>
            <person name="Wiegand S."/>
            <person name="Jogler M."/>
            <person name="Boedeker C."/>
            <person name="Pinto D."/>
            <person name="Vollmers J."/>
            <person name="Rivas-Marin E."/>
            <person name="Kohn T."/>
            <person name="Peeters S.H."/>
            <person name="Heuer A."/>
            <person name="Rast P."/>
            <person name="Oberbeckmann S."/>
            <person name="Bunk B."/>
            <person name="Jeske O."/>
            <person name="Meyerdierks A."/>
            <person name="Storesund J.E."/>
            <person name="Kallscheuer N."/>
            <person name="Luecker S."/>
            <person name="Lage O.M."/>
            <person name="Pohl T."/>
            <person name="Merkel B.J."/>
            <person name="Hornburger P."/>
            <person name="Mueller R.-W."/>
            <person name="Bruemmer F."/>
            <person name="Labrenz M."/>
            <person name="Spormann A.M."/>
            <person name="Op den Camp H."/>
            <person name="Overmann J."/>
            <person name="Amann R."/>
            <person name="Jetten M.S.M."/>
            <person name="Mascher T."/>
            <person name="Medema M.H."/>
            <person name="Devos D.P."/>
            <person name="Kaster A.-K."/>
            <person name="Ovreas L."/>
            <person name="Rohde M."/>
            <person name="Galperin M.Y."/>
            <person name="Jogler C."/>
        </authorList>
    </citation>
    <scope>NUCLEOTIDE SEQUENCE [LARGE SCALE GENOMIC DNA]</scope>
    <source>
        <strain evidence="1 2">Pla85_3_4</strain>
    </source>
</reference>
<proteinExistence type="predicted"/>
<evidence type="ECO:0000313" key="2">
    <source>
        <dbReference type="Proteomes" id="UP000317648"/>
    </source>
</evidence>
<gene>
    <name evidence="1" type="ORF">Pla8534_33290</name>
</gene>
<name>A0A518DUL0_9BACT</name>
<accession>A0A518DUL0</accession>
<keyword evidence="2" id="KW-1185">Reference proteome</keyword>
<organism evidence="1 2">
    <name type="scientific">Lignipirellula cremea</name>
    <dbReference type="NCBI Taxonomy" id="2528010"/>
    <lineage>
        <taxon>Bacteria</taxon>
        <taxon>Pseudomonadati</taxon>
        <taxon>Planctomycetota</taxon>
        <taxon>Planctomycetia</taxon>
        <taxon>Pirellulales</taxon>
        <taxon>Pirellulaceae</taxon>
        <taxon>Lignipirellula</taxon>
    </lineage>
</organism>
<dbReference type="Proteomes" id="UP000317648">
    <property type="component" value="Chromosome"/>
</dbReference>
<sequence length="88" mass="10117">MRYSRRMHTLESKAGAVGLPAWRVDGQASRQNPSINAHAIERCVGETARRREKFAPAQRATFRWQRAEREGAAKHAAWRNARGVYRSR</sequence>
<evidence type="ECO:0000313" key="1">
    <source>
        <dbReference type="EMBL" id="QDU95514.1"/>
    </source>
</evidence>
<protein>
    <submittedName>
        <fullName evidence="1">Uncharacterized protein</fullName>
    </submittedName>
</protein>